<evidence type="ECO:0000256" key="8">
    <source>
        <dbReference type="ARBA" id="ARBA00022989"/>
    </source>
</evidence>
<evidence type="ECO:0000256" key="11">
    <source>
        <dbReference type="ARBA" id="ARBA00023157"/>
    </source>
</evidence>
<dbReference type="InterPro" id="IPR013057">
    <property type="entry name" value="AA_transpt_TM"/>
</dbReference>
<evidence type="ECO:0000256" key="6">
    <source>
        <dbReference type="ARBA" id="ARBA00022753"/>
    </source>
</evidence>
<evidence type="ECO:0000256" key="4">
    <source>
        <dbReference type="ARBA" id="ARBA00022692"/>
    </source>
</evidence>
<evidence type="ECO:0000259" key="16">
    <source>
        <dbReference type="Pfam" id="PF01490"/>
    </source>
</evidence>
<evidence type="ECO:0000256" key="12">
    <source>
        <dbReference type="ARBA" id="ARBA00023180"/>
    </source>
</evidence>
<accession>A0A914RTG6</accession>
<dbReference type="GO" id="GO:0046872">
    <property type="term" value="F:metal ion binding"/>
    <property type="evidence" value="ECO:0007669"/>
    <property type="project" value="UniProtKB-KW"/>
</dbReference>
<keyword evidence="4 15" id="KW-0812">Transmembrane</keyword>
<evidence type="ECO:0000256" key="5">
    <source>
        <dbReference type="ARBA" id="ARBA00022723"/>
    </source>
</evidence>
<dbReference type="GO" id="GO:0031902">
    <property type="term" value="C:late endosome membrane"/>
    <property type="evidence" value="ECO:0007669"/>
    <property type="project" value="UniProtKB-SubCell"/>
</dbReference>
<evidence type="ECO:0000256" key="13">
    <source>
        <dbReference type="ARBA" id="ARBA00023228"/>
    </source>
</evidence>
<evidence type="ECO:0000313" key="17">
    <source>
        <dbReference type="Proteomes" id="UP000887564"/>
    </source>
</evidence>
<feature type="transmembrane region" description="Helical" evidence="15">
    <location>
        <begin position="12"/>
        <end position="34"/>
    </location>
</feature>
<evidence type="ECO:0000256" key="14">
    <source>
        <dbReference type="ARBA" id="ARBA00038442"/>
    </source>
</evidence>
<keyword evidence="17" id="KW-1185">Reference proteome</keyword>
<keyword evidence="11" id="KW-1015">Disulfide bond</keyword>
<dbReference type="GO" id="GO:0005765">
    <property type="term" value="C:lysosomal membrane"/>
    <property type="evidence" value="ECO:0007669"/>
    <property type="project" value="UniProtKB-SubCell"/>
</dbReference>
<name>A0A914RTG6_PAREQ</name>
<feature type="transmembrane region" description="Helical" evidence="15">
    <location>
        <begin position="71"/>
        <end position="91"/>
    </location>
</feature>
<dbReference type="AlphaFoldDB" id="A0A914RTG6"/>
<reference evidence="18" key="1">
    <citation type="submission" date="2022-11" db="UniProtKB">
        <authorList>
            <consortium name="WormBaseParasite"/>
        </authorList>
    </citation>
    <scope>IDENTIFICATION</scope>
</reference>
<evidence type="ECO:0000256" key="15">
    <source>
        <dbReference type="SAM" id="Phobius"/>
    </source>
</evidence>
<evidence type="ECO:0000256" key="10">
    <source>
        <dbReference type="ARBA" id="ARBA00023136"/>
    </source>
</evidence>
<protein>
    <submittedName>
        <fullName evidence="18">Amino acid transporter transmembrane domain-containing protein</fullName>
    </submittedName>
</protein>
<organism evidence="17 18">
    <name type="scientific">Parascaris equorum</name>
    <name type="common">Equine roundworm</name>
    <dbReference type="NCBI Taxonomy" id="6256"/>
    <lineage>
        <taxon>Eukaryota</taxon>
        <taxon>Metazoa</taxon>
        <taxon>Ecdysozoa</taxon>
        <taxon>Nematoda</taxon>
        <taxon>Chromadorea</taxon>
        <taxon>Rhabditida</taxon>
        <taxon>Spirurina</taxon>
        <taxon>Ascaridomorpha</taxon>
        <taxon>Ascaridoidea</taxon>
        <taxon>Ascarididae</taxon>
        <taxon>Parascaris</taxon>
    </lineage>
</organism>
<keyword evidence="9" id="KW-0915">Sodium</keyword>
<dbReference type="GO" id="GO:0015179">
    <property type="term" value="F:L-amino acid transmembrane transporter activity"/>
    <property type="evidence" value="ECO:0007669"/>
    <property type="project" value="TreeGrafter"/>
</dbReference>
<evidence type="ECO:0000256" key="2">
    <source>
        <dbReference type="ARBA" id="ARBA00004155"/>
    </source>
</evidence>
<keyword evidence="5" id="KW-0479">Metal-binding</keyword>
<keyword evidence="7" id="KW-0029">Amino-acid transport</keyword>
<dbReference type="Proteomes" id="UP000887564">
    <property type="component" value="Unplaced"/>
</dbReference>
<comment type="similarity">
    <text evidence="14">Belongs to the amino acid/polyamine transporter 2 family. SLC38A9 subfamily.</text>
</comment>
<evidence type="ECO:0000256" key="7">
    <source>
        <dbReference type="ARBA" id="ARBA00022970"/>
    </source>
</evidence>
<sequence>MMGSSLLAMPWAVQQAGLALGIFLILAVGALSLYTAYRIVQSPVGLTLGVDSLAADLPDVCRYFWGSVGDVLSVFFSVVVLLGGIVVYWVLMSNFLYYTGNVIHEAMQPNSTTIPILENRTFTCDGKLQIISSKFSVLFAAVIGNLLLEEF</sequence>
<dbReference type="WBParaSite" id="PEQ_0000526401-mRNA-1">
    <property type="protein sequence ID" value="PEQ_0000526401-mRNA-1"/>
    <property type="gene ID" value="PEQ_0000526401"/>
</dbReference>
<dbReference type="Pfam" id="PF01490">
    <property type="entry name" value="Aa_trans"/>
    <property type="match status" value="1"/>
</dbReference>
<keyword evidence="13" id="KW-0458">Lysosome</keyword>
<keyword evidence="12" id="KW-0325">Glycoprotein</keyword>
<keyword evidence="3" id="KW-0813">Transport</keyword>
<evidence type="ECO:0000256" key="9">
    <source>
        <dbReference type="ARBA" id="ARBA00023053"/>
    </source>
</evidence>
<evidence type="ECO:0000256" key="1">
    <source>
        <dbReference type="ARBA" id="ARBA00004107"/>
    </source>
</evidence>
<feature type="domain" description="Amino acid transporter transmembrane" evidence="16">
    <location>
        <begin position="1"/>
        <end position="103"/>
    </location>
</feature>
<comment type="subcellular location">
    <subcellularLocation>
        <location evidence="1">Late endosome membrane</location>
        <topology evidence="1">Multi-pass membrane protein</topology>
    </subcellularLocation>
    <subcellularLocation>
        <location evidence="2">Lysosome membrane</location>
        <topology evidence="2">Multi-pass membrane protein</topology>
    </subcellularLocation>
</comment>
<dbReference type="PANTHER" id="PTHR22950:SF244">
    <property type="entry name" value="NEUTRAL AMINO ACID TRANSPORTER 9"/>
    <property type="match status" value="1"/>
</dbReference>
<evidence type="ECO:0000256" key="3">
    <source>
        <dbReference type="ARBA" id="ARBA00022448"/>
    </source>
</evidence>
<dbReference type="PANTHER" id="PTHR22950">
    <property type="entry name" value="AMINO ACID TRANSPORTER"/>
    <property type="match status" value="1"/>
</dbReference>
<keyword evidence="8 15" id="KW-1133">Transmembrane helix</keyword>
<evidence type="ECO:0000313" key="18">
    <source>
        <dbReference type="WBParaSite" id="PEQ_0000526401-mRNA-1"/>
    </source>
</evidence>
<proteinExistence type="inferred from homology"/>
<keyword evidence="10 15" id="KW-0472">Membrane</keyword>
<keyword evidence="6" id="KW-0967">Endosome</keyword>